<evidence type="ECO:0000313" key="2">
    <source>
        <dbReference type="Proteomes" id="UP000004995"/>
    </source>
</evidence>
<organism evidence="1 2">
    <name type="scientific">Setaria italica</name>
    <name type="common">Foxtail millet</name>
    <name type="synonym">Panicum italicum</name>
    <dbReference type="NCBI Taxonomy" id="4555"/>
    <lineage>
        <taxon>Eukaryota</taxon>
        <taxon>Viridiplantae</taxon>
        <taxon>Streptophyta</taxon>
        <taxon>Embryophyta</taxon>
        <taxon>Tracheophyta</taxon>
        <taxon>Spermatophyta</taxon>
        <taxon>Magnoliopsida</taxon>
        <taxon>Liliopsida</taxon>
        <taxon>Poales</taxon>
        <taxon>Poaceae</taxon>
        <taxon>PACMAD clade</taxon>
        <taxon>Panicoideae</taxon>
        <taxon>Panicodae</taxon>
        <taxon>Paniceae</taxon>
        <taxon>Cenchrinae</taxon>
        <taxon>Setaria</taxon>
    </lineage>
</organism>
<evidence type="ECO:0000313" key="1">
    <source>
        <dbReference type="EnsemblPlants" id="KQL15899"/>
    </source>
</evidence>
<reference evidence="1" key="2">
    <citation type="submission" date="2018-08" db="UniProtKB">
        <authorList>
            <consortium name="EnsemblPlants"/>
        </authorList>
    </citation>
    <scope>IDENTIFICATION</scope>
    <source>
        <strain evidence="1">Yugu1</strain>
    </source>
</reference>
<protein>
    <submittedName>
        <fullName evidence="1">Uncharacterized protein</fullName>
    </submittedName>
</protein>
<accession>K3ZBU2</accession>
<proteinExistence type="predicted"/>
<dbReference type="Proteomes" id="UP000004995">
    <property type="component" value="Unassembled WGS sequence"/>
</dbReference>
<sequence length="49" mass="5959">MELTSSGQPRLLQRTNEWHTPYPVYEKSYHFNLFLLMESLSSSCHWHEF</sequence>
<dbReference type="EMBL" id="AGNK02001801">
    <property type="status" value="NOT_ANNOTATED_CDS"/>
    <property type="molecule type" value="Genomic_DNA"/>
</dbReference>
<dbReference type="AlphaFoldDB" id="K3ZBU2"/>
<name>K3ZBU2_SETIT</name>
<keyword evidence="2" id="KW-1185">Reference proteome</keyword>
<dbReference type="InParanoid" id="K3ZBU2"/>
<dbReference type="EnsemblPlants" id="KQL15899">
    <property type="protein sequence ID" value="KQL15899"/>
    <property type="gene ID" value="SETIT_024013mg"/>
</dbReference>
<dbReference type="Gramene" id="KQL15899">
    <property type="protein sequence ID" value="KQL15899"/>
    <property type="gene ID" value="SETIT_024013mg"/>
</dbReference>
<dbReference type="HOGENOM" id="CLU_3145310_0_0_1"/>
<reference evidence="2" key="1">
    <citation type="journal article" date="2012" name="Nat. Biotechnol.">
        <title>Reference genome sequence of the model plant Setaria.</title>
        <authorList>
            <person name="Bennetzen J.L."/>
            <person name="Schmutz J."/>
            <person name="Wang H."/>
            <person name="Percifield R."/>
            <person name="Hawkins J."/>
            <person name="Pontaroli A.C."/>
            <person name="Estep M."/>
            <person name="Feng L."/>
            <person name="Vaughn J.N."/>
            <person name="Grimwood J."/>
            <person name="Jenkins J."/>
            <person name="Barry K."/>
            <person name="Lindquist E."/>
            <person name="Hellsten U."/>
            <person name="Deshpande S."/>
            <person name="Wang X."/>
            <person name="Wu X."/>
            <person name="Mitros T."/>
            <person name="Triplett J."/>
            <person name="Yang X."/>
            <person name="Ye C.Y."/>
            <person name="Mauro-Herrera M."/>
            <person name="Wang L."/>
            <person name="Li P."/>
            <person name="Sharma M."/>
            <person name="Sharma R."/>
            <person name="Ronald P.C."/>
            <person name="Panaud O."/>
            <person name="Kellogg E.A."/>
            <person name="Brutnell T.P."/>
            <person name="Doust A.N."/>
            <person name="Tuskan G.A."/>
            <person name="Rokhsar D."/>
            <person name="Devos K.M."/>
        </authorList>
    </citation>
    <scope>NUCLEOTIDE SEQUENCE [LARGE SCALE GENOMIC DNA]</scope>
    <source>
        <strain evidence="2">cv. Yugu1</strain>
    </source>
</reference>